<dbReference type="Pfam" id="PF13460">
    <property type="entry name" value="NAD_binding_10"/>
    <property type="match status" value="1"/>
</dbReference>
<dbReference type="RefSeq" id="WP_344298687.1">
    <property type="nucleotide sequence ID" value="NZ_BAAAQW010000003.1"/>
</dbReference>
<dbReference type="Proteomes" id="UP001500432">
    <property type="component" value="Unassembled WGS sequence"/>
</dbReference>
<dbReference type="PANTHER" id="PTHR47128:SF2">
    <property type="entry name" value="PROTEIN HIGH CHLOROPHYLL FLUORESCENCE PHENOTYPE 244, CHLOROPLASTIC"/>
    <property type="match status" value="1"/>
</dbReference>
<dbReference type="Gene3D" id="3.40.50.720">
    <property type="entry name" value="NAD(P)-binding Rossmann-like Domain"/>
    <property type="match status" value="1"/>
</dbReference>
<feature type="domain" description="NAD(P)-binding" evidence="3">
    <location>
        <begin position="8"/>
        <end position="187"/>
    </location>
</feature>
<evidence type="ECO:0000256" key="2">
    <source>
        <dbReference type="ARBA" id="ARBA00023276"/>
    </source>
</evidence>
<accession>A0ABP5NJZ0</accession>
<proteinExistence type="predicted"/>
<keyword evidence="5" id="KW-1185">Reference proteome</keyword>
<comment type="caution">
    <text evidence="4">The sequence shown here is derived from an EMBL/GenBank/DDBJ whole genome shotgun (WGS) entry which is preliminary data.</text>
</comment>
<evidence type="ECO:0000313" key="4">
    <source>
        <dbReference type="EMBL" id="GAA2198458.1"/>
    </source>
</evidence>
<dbReference type="InterPro" id="IPR036291">
    <property type="entry name" value="NAD(P)-bd_dom_sf"/>
</dbReference>
<keyword evidence="1" id="KW-0602">Photosynthesis</keyword>
<name>A0ABP5NJZ0_9MICC</name>
<reference evidence="5" key="1">
    <citation type="journal article" date="2019" name="Int. J. Syst. Evol. Microbiol.">
        <title>The Global Catalogue of Microorganisms (GCM) 10K type strain sequencing project: providing services to taxonomists for standard genome sequencing and annotation.</title>
        <authorList>
            <consortium name="The Broad Institute Genomics Platform"/>
            <consortium name="The Broad Institute Genome Sequencing Center for Infectious Disease"/>
            <person name="Wu L."/>
            <person name="Ma J."/>
        </authorList>
    </citation>
    <scope>NUCLEOTIDE SEQUENCE [LARGE SCALE GENOMIC DNA]</scope>
    <source>
        <strain evidence="5">JCM 16034</strain>
    </source>
</reference>
<dbReference type="PANTHER" id="PTHR47128">
    <property type="match status" value="1"/>
</dbReference>
<keyword evidence="2" id="KW-0604">Photosystem II</keyword>
<protein>
    <submittedName>
        <fullName evidence="4">NAD(P)H-binding protein</fullName>
    </submittedName>
</protein>
<evidence type="ECO:0000256" key="1">
    <source>
        <dbReference type="ARBA" id="ARBA00022531"/>
    </source>
</evidence>
<dbReference type="InterPro" id="IPR044256">
    <property type="entry name" value="HCF244-like"/>
</dbReference>
<dbReference type="SUPFAM" id="SSF51735">
    <property type="entry name" value="NAD(P)-binding Rossmann-fold domains"/>
    <property type="match status" value="1"/>
</dbReference>
<dbReference type="InterPro" id="IPR016040">
    <property type="entry name" value="NAD(P)-bd_dom"/>
</dbReference>
<evidence type="ECO:0000259" key="3">
    <source>
        <dbReference type="Pfam" id="PF13460"/>
    </source>
</evidence>
<organism evidence="4 5">
    <name type="scientific">Sinomonas flava</name>
    <dbReference type="NCBI Taxonomy" id="496857"/>
    <lineage>
        <taxon>Bacteria</taxon>
        <taxon>Bacillati</taxon>
        <taxon>Actinomycetota</taxon>
        <taxon>Actinomycetes</taxon>
        <taxon>Micrococcales</taxon>
        <taxon>Micrococcaceae</taxon>
        <taxon>Sinomonas</taxon>
    </lineage>
</organism>
<sequence length="267" mass="28355">MALLLVAGGTGAAGHAAAREALARGWQVRSLSRTRPPPARALDGVEYVRADAASGAGLAAALDGVEVVIDALEARRGRAVRDYPHTGRRLLDGARGSGVDRAVSISIIACDQFPFRYYRSKAAKERVYAEHPLPTTVVRCGQFHDLLGSVFEAGDRFGFVPSLRQARVQPIDLSDVARALVDAAEAPAGGFLLTAACGPEVRSLRSLAEAWCSATGSTSRILELPVPGRIGRSLAEGRNLMPEAAFGTVTFEQWLRRRAVGTANWPG</sequence>
<dbReference type="EMBL" id="BAAAQW010000003">
    <property type="protein sequence ID" value="GAA2198458.1"/>
    <property type="molecule type" value="Genomic_DNA"/>
</dbReference>
<gene>
    <name evidence="4" type="ORF">GCM10009849_11190</name>
</gene>
<evidence type="ECO:0000313" key="5">
    <source>
        <dbReference type="Proteomes" id="UP001500432"/>
    </source>
</evidence>